<accession>W7TQ55</accession>
<feature type="signal peptide" evidence="2">
    <location>
        <begin position="1"/>
        <end position="21"/>
    </location>
</feature>
<evidence type="ECO:0000313" key="4">
    <source>
        <dbReference type="Proteomes" id="UP000019335"/>
    </source>
</evidence>
<dbReference type="Gene3D" id="1.10.606.20">
    <property type="match status" value="1"/>
</dbReference>
<feature type="compositionally biased region" description="Basic and acidic residues" evidence="1">
    <location>
        <begin position="571"/>
        <end position="599"/>
    </location>
</feature>
<proteinExistence type="predicted"/>
<dbReference type="InterPro" id="IPR036938">
    <property type="entry name" value="PAP2/HPO_sf"/>
</dbReference>
<name>W7TQ55_9STRA</name>
<evidence type="ECO:0000313" key="3">
    <source>
        <dbReference type="EMBL" id="EWM25618.1"/>
    </source>
</evidence>
<feature type="region of interest" description="Disordered" evidence="1">
    <location>
        <begin position="183"/>
        <end position="236"/>
    </location>
</feature>
<dbReference type="SUPFAM" id="SSF48317">
    <property type="entry name" value="Acid phosphatase/Vanadium-dependent haloperoxidase"/>
    <property type="match status" value="1"/>
</dbReference>
<evidence type="ECO:0000256" key="1">
    <source>
        <dbReference type="SAM" id="MobiDB-lite"/>
    </source>
</evidence>
<feature type="region of interest" description="Disordered" evidence="1">
    <location>
        <begin position="518"/>
        <end position="617"/>
    </location>
</feature>
<organism evidence="3 4">
    <name type="scientific">Nannochloropsis gaditana</name>
    <dbReference type="NCBI Taxonomy" id="72520"/>
    <lineage>
        <taxon>Eukaryota</taxon>
        <taxon>Sar</taxon>
        <taxon>Stramenopiles</taxon>
        <taxon>Ochrophyta</taxon>
        <taxon>Eustigmatophyceae</taxon>
        <taxon>Eustigmatales</taxon>
        <taxon>Monodopsidaceae</taxon>
        <taxon>Nannochloropsis</taxon>
    </lineage>
</organism>
<feature type="compositionally biased region" description="Basic and acidic residues" evidence="1">
    <location>
        <begin position="431"/>
        <end position="446"/>
    </location>
</feature>
<dbReference type="Proteomes" id="UP000019335">
    <property type="component" value="Chromosome 11"/>
</dbReference>
<dbReference type="EMBL" id="AZIL01000873">
    <property type="protein sequence ID" value="EWM25618.1"/>
    <property type="molecule type" value="Genomic_DNA"/>
</dbReference>
<dbReference type="PANTHER" id="PTHR34599:SF1">
    <property type="entry name" value="PHOSPHATIDIC ACID PHOSPHATASE TYPE 2_HALOPEROXIDASE DOMAIN-CONTAINING PROTEIN"/>
    <property type="match status" value="1"/>
</dbReference>
<dbReference type="PANTHER" id="PTHR34599">
    <property type="entry name" value="PEROXIDASE-RELATED"/>
    <property type="match status" value="1"/>
</dbReference>
<reference evidence="3 4" key="1">
    <citation type="journal article" date="2014" name="Mol. Plant">
        <title>Chromosome Scale Genome Assembly and Transcriptome Profiling of Nannochloropsis gaditana in Nitrogen Depletion.</title>
        <authorList>
            <person name="Corteggiani Carpinelli E."/>
            <person name="Telatin A."/>
            <person name="Vitulo N."/>
            <person name="Forcato C."/>
            <person name="D'Angelo M."/>
            <person name="Schiavon R."/>
            <person name="Vezzi A."/>
            <person name="Giacometti G.M."/>
            <person name="Morosinotto T."/>
            <person name="Valle G."/>
        </authorList>
    </citation>
    <scope>NUCLEOTIDE SEQUENCE [LARGE SCALE GENOMIC DNA]</scope>
    <source>
        <strain evidence="3 4">B-31</strain>
    </source>
</reference>
<sequence>MAGRVVRISILSVLLFHCAPCFIPTSSLAVAHPDLQPWSDIVTQAMVGYTLRSTENPMEPLNPLENLMVGGRILSILHLSQWQAINEVLAATNFSSLSAAIEQLPSLHPLLINTVAAAGNHVLTNLLPDGAAQAEISALCAAQARESRLPSGTGEDSGAAESSGPTEADLALAKRLGEATGKAVLESRRDDGTSRSIPPYVGATTASGVTGARDDKGRWRPTPPAFSPGGARQWKDATPYVLSSPGELRPPPPPDLRSPSYQVSYMEVATVGNRSSDERQPSETESAIFWTAQPDALLFAVVGQVTEEMDLLEATRTYALASVAAVDARVAIMDGKYFYSSWRPVTALPLGNGVGLPAFPDFAPYLTTPPTPEYPSGHAVHGEAIVEVLRRARGGGRGLGGEKERAADACDVVLTTPTVQGESGGGARRVVKAEKQGRGGKVEGRMSGDPPGQVAPQPMVVTRRYASLSEVSEDLALSRIFGGIHYRFTAEQSLEMGVRVGRRVVEGFDAKYTKLTREEDDSAQGARLESGGGKRGLRVGGEMGTGGGEAVSRRSQERGSCPLHLVSKSEAAGRNEGKQKIEGRREESKPDIEKTKGSGERPAGPLGGGEAGPTQQG</sequence>
<feature type="region of interest" description="Disordered" evidence="1">
    <location>
        <begin position="418"/>
        <end position="456"/>
    </location>
</feature>
<feature type="chain" id="PRO_5004904507" evidence="2">
    <location>
        <begin position="22"/>
        <end position="617"/>
    </location>
</feature>
<dbReference type="CDD" id="cd03398">
    <property type="entry name" value="PAP2_haloperoxidase"/>
    <property type="match status" value="1"/>
</dbReference>
<protein>
    <submittedName>
        <fullName evidence="3">Phosphoesterase pa-phosphatase related protein</fullName>
    </submittedName>
</protein>
<dbReference type="OrthoDB" id="9997027at2759"/>
<dbReference type="AlphaFoldDB" id="W7TQ55"/>
<feature type="region of interest" description="Disordered" evidence="1">
    <location>
        <begin position="147"/>
        <end position="166"/>
    </location>
</feature>
<gene>
    <name evidence="3" type="ORF">Naga_100251g9</name>
</gene>
<keyword evidence="2" id="KW-0732">Signal</keyword>
<dbReference type="InterPro" id="IPR052559">
    <property type="entry name" value="V-haloperoxidase"/>
</dbReference>
<evidence type="ECO:0000256" key="2">
    <source>
        <dbReference type="SAM" id="SignalP"/>
    </source>
</evidence>
<feature type="compositionally biased region" description="Gly residues" evidence="1">
    <location>
        <begin position="530"/>
        <end position="549"/>
    </location>
</feature>
<comment type="caution">
    <text evidence="3">The sequence shown here is derived from an EMBL/GenBank/DDBJ whole genome shotgun (WGS) entry which is preliminary data.</text>
</comment>
<keyword evidence="4" id="KW-1185">Reference proteome</keyword>